<keyword evidence="3" id="KW-0964">Secreted</keyword>
<comment type="subcellular location">
    <subcellularLocation>
        <location evidence="1">Secreted</location>
    </subcellularLocation>
</comment>
<dbReference type="PANTHER" id="PTHR21101:SF12">
    <property type="entry name" value="RESISTIN"/>
    <property type="match status" value="1"/>
</dbReference>
<evidence type="ECO:0000256" key="6">
    <source>
        <dbReference type="ARBA" id="ARBA00023157"/>
    </source>
</evidence>
<name>A0AAD1SD45_PELCU</name>
<dbReference type="CDD" id="cd16333">
    <property type="entry name" value="RELM"/>
    <property type="match status" value="1"/>
</dbReference>
<sequence length="144" mass="15665">MLEEHKDYPSPTLDPRERTNISYPKGLGLDDFTMKFFVILLVLSPGAVLSNECINECSLTDPTSLNSLMQSVVEMVLKNAQIVCTDVLQRGDLATCPEGTTPASCSCGSACGSWDVRSGTTCHCQCHKIDWTSARCCKVAAKKK</sequence>
<evidence type="ECO:0000313" key="8">
    <source>
        <dbReference type="Proteomes" id="UP001295444"/>
    </source>
</evidence>
<protein>
    <submittedName>
        <fullName evidence="7">Resistin</fullName>
    </submittedName>
</protein>
<gene>
    <name evidence="7" type="ORF">PECUL_23A049981</name>
</gene>
<evidence type="ECO:0000256" key="5">
    <source>
        <dbReference type="ARBA" id="ARBA00022729"/>
    </source>
</evidence>
<evidence type="ECO:0000256" key="2">
    <source>
        <dbReference type="ARBA" id="ARBA00007258"/>
    </source>
</evidence>
<dbReference type="InterPro" id="IPR036262">
    <property type="entry name" value="Resistin-like_sf"/>
</dbReference>
<evidence type="ECO:0000256" key="4">
    <source>
        <dbReference type="ARBA" id="ARBA00022702"/>
    </source>
</evidence>
<dbReference type="FunFam" id="2.60.40.4230:FF:000001">
    <property type="entry name" value="Resistin-like beta"/>
    <property type="match status" value="1"/>
</dbReference>
<accession>A0AAD1SD45</accession>
<keyword evidence="4" id="KW-0372">Hormone</keyword>
<dbReference type="Proteomes" id="UP001295444">
    <property type="component" value="Chromosome 05"/>
</dbReference>
<proteinExistence type="inferred from homology"/>
<dbReference type="PANTHER" id="PTHR21101">
    <property type="entry name" value="RESISTIN"/>
    <property type="match status" value="1"/>
</dbReference>
<evidence type="ECO:0000313" key="7">
    <source>
        <dbReference type="EMBL" id="CAH2297152.1"/>
    </source>
</evidence>
<dbReference type="InterPro" id="IPR009714">
    <property type="entry name" value="RELM"/>
</dbReference>
<dbReference type="GO" id="GO:0005615">
    <property type="term" value="C:extracellular space"/>
    <property type="evidence" value="ECO:0007669"/>
    <property type="project" value="TreeGrafter"/>
</dbReference>
<dbReference type="AlphaFoldDB" id="A0AAD1SD45"/>
<keyword evidence="5" id="KW-0732">Signal</keyword>
<evidence type="ECO:0000256" key="3">
    <source>
        <dbReference type="ARBA" id="ARBA00022525"/>
    </source>
</evidence>
<keyword evidence="8" id="KW-1185">Reference proteome</keyword>
<reference evidence="7" key="1">
    <citation type="submission" date="2022-03" db="EMBL/GenBank/DDBJ databases">
        <authorList>
            <person name="Alioto T."/>
            <person name="Alioto T."/>
            <person name="Gomez Garrido J."/>
        </authorList>
    </citation>
    <scope>NUCLEOTIDE SEQUENCE</scope>
</reference>
<comment type="similarity">
    <text evidence="2">Belongs to the resistin/FIZZ family.</text>
</comment>
<dbReference type="Gene3D" id="2.60.40.4230">
    <property type="entry name" value="Resistin head domain"/>
    <property type="match status" value="1"/>
</dbReference>
<dbReference type="EMBL" id="OW240916">
    <property type="protein sequence ID" value="CAH2297152.1"/>
    <property type="molecule type" value="Genomic_DNA"/>
</dbReference>
<keyword evidence="6" id="KW-1015">Disulfide bond</keyword>
<dbReference type="SUPFAM" id="SSF111423">
    <property type="entry name" value="Resistin"/>
    <property type="match status" value="1"/>
</dbReference>
<evidence type="ECO:0000256" key="1">
    <source>
        <dbReference type="ARBA" id="ARBA00004613"/>
    </source>
</evidence>
<dbReference type="GO" id="GO:0005179">
    <property type="term" value="F:hormone activity"/>
    <property type="evidence" value="ECO:0007669"/>
    <property type="project" value="UniProtKB-KW"/>
</dbReference>
<dbReference type="Pfam" id="PF06954">
    <property type="entry name" value="Resistin"/>
    <property type="match status" value="1"/>
</dbReference>
<organism evidence="7 8">
    <name type="scientific">Pelobates cultripes</name>
    <name type="common">Western spadefoot toad</name>
    <dbReference type="NCBI Taxonomy" id="61616"/>
    <lineage>
        <taxon>Eukaryota</taxon>
        <taxon>Metazoa</taxon>
        <taxon>Chordata</taxon>
        <taxon>Craniata</taxon>
        <taxon>Vertebrata</taxon>
        <taxon>Euteleostomi</taxon>
        <taxon>Amphibia</taxon>
        <taxon>Batrachia</taxon>
        <taxon>Anura</taxon>
        <taxon>Pelobatoidea</taxon>
        <taxon>Pelobatidae</taxon>
        <taxon>Pelobates</taxon>
    </lineage>
</organism>